<evidence type="ECO:0000259" key="9">
    <source>
        <dbReference type="PROSITE" id="PS50240"/>
    </source>
</evidence>
<evidence type="ECO:0000256" key="5">
    <source>
        <dbReference type="ARBA" id="ARBA00023145"/>
    </source>
</evidence>
<evidence type="ECO:0000256" key="8">
    <source>
        <dbReference type="ARBA" id="ARBA00024195"/>
    </source>
</evidence>
<dbReference type="InterPro" id="IPR009003">
    <property type="entry name" value="Peptidase_S1_PA"/>
</dbReference>
<dbReference type="PANTHER" id="PTHR24256">
    <property type="entry name" value="TRYPTASE-RELATED"/>
    <property type="match status" value="1"/>
</dbReference>
<keyword evidence="10" id="KW-1185">Reference proteome</keyword>
<organism evidence="10 11">
    <name type="scientific">Hipposideros armiger</name>
    <name type="common">Great Himalayan leaf-nosed bat</name>
    <dbReference type="NCBI Taxonomy" id="186990"/>
    <lineage>
        <taxon>Eukaryota</taxon>
        <taxon>Metazoa</taxon>
        <taxon>Chordata</taxon>
        <taxon>Craniata</taxon>
        <taxon>Vertebrata</taxon>
        <taxon>Euteleostomi</taxon>
        <taxon>Mammalia</taxon>
        <taxon>Eutheria</taxon>
        <taxon>Laurasiatheria</taxon>
        <taxon>Chiroptera</taxon>
        <taxon>Yinpterochiroptera</taxon>
        <taxon>Rhinolophoidea</taxon>
        <taxon>Hipposideridae</taxon>
        <taxon>Hipposideros</taxon>
    </lineage>
</organism>
<evidence type="ECO:0000256" key="2">
    <source>
        <dbReference type="ARBA" id="ARBA00022729"/>
    </source>
</evidence>
<evidence type="ECO:0000256" key="4">
    <source>
        <dbReference type="ARBA" id="ARBA00022825"/>
    </source>
</evidence>
<dbReference type="InterPro" id="IPR043504">
    <property type="entry name" value="Peptidase_S1_PA_chymotrypsin"/>
</dbReference>
<dbReference type="FunFam" id="2.40.10.10:FF:000016">
    <property type="entry name" value="Tryptase beta-2"/>
    <property type="match status" value="1"/>
</dbReference>
<dbReference type="AlphaFoldDB" id="A0A8B7RSE7"/>
<comment type="similarity">
    <text evidence="8">Belongs to the peptidase S1 family. CLIP subfamily.</text>
</comment>
<dbReference type="RefSeq" id="XP_019504024.1">
    <property type="nucleotide sequence ID" value="XM_019648479.1"/>
</dbReference>
<sequence length="282" mass="30993">MLWLLFLTLPCLGGSMPMTPDPGSGHELVGIIGGCDVSARKHPWRVSLRFFNMNHGLWQHECGGSLIHPQWVLTAAQCVAPEDLEACSFRVQVGQLRLYDHDQLHKVVKIIRHPNFNYSLSAKGGSDIALLKLAAPVPLSELVSPVTLPSAELQVHPGTMCWVTGWGDIADNSQLAPPYYLQEVTVPIVGNQVCDQQYQESFSHDNDQAIKDDMLCAGSETSGFCQGDFGGPLVCNWNCTWVQVGVVSWGQPCGCSDFPGVYARVTSYVPWIQQYVPLLSRP</sequence>
<reference evidence="11" key="1">
    <citation type="submission" date="2025-08" db="UniProtKB">
        <authorList>
            <consortium name="RefSeq"/>
        </authorList>
    </citation>
    <scope>IDENTIFICATION</scope>
    <source>
        <tissue evidence="11">Muscle</tissue>
    </source>
</reference>
<evidence type="ECO:0000256" key="1">
    <source>
        <dbReference type="ARBA" id="ARBA00022670"/>
    </source>
</evidence>
<protein>
    <submittedName>
        <fullName evidence="11">Mastin-like</fullName>
    </submittedName>
</protein>
<dbReference type="Pfam" id="PF00089">
    <property type="entry name" value="Trypsin"/>
    <property type="match status" value="1"/>
</dbReference>
<dbReference type="GO" id="GO:0004252">
    <property type="term" value="F:serine-type endopeptidase activity"/>
    <property type="evidence" value="ECO:0007669"/>
    <property type="project" value="InterPro"/>
</dbReference>
<evidence type="ECO:0000313" key="11">
    <source>
        <dbReference type="RefSeq" id="XP_019504024.1"/>
    </source>
</evidence>
<dbReference type="GO" id="GO:0006508">
    <property type="term" value="P:proteolysis"/>
    <property type="evidence" value="ECO:0007669"/>
    <property type="project" value="UniProtKB-KW"/>
</dbReference>
<name>A0A8B7RSE7_HIPAR</name>
<dbReference type="PRINTS" id="PR00722">
    <property type="entry name" value="CHYMOTRYPSIN"/>
</dbReference>
<dbReference type="Proteomes" id="UP000694851">
    <property type="component" value="Unplaced"/>
</dbReference>
<keyword evidence="3" id="KW-0378">Hydrolase</keyword>
<proteinExistence type="inferred from homology"/>
<keyword evidence="4" id="KW-0720">Serine protease</keyword>
<keyword evidence="2" id="KW-0732">Signal</keyword>
<keyword evidence="7" id="KW-0325">Glycoprotein</keyword>
<dbReference type="InterPro" id="IPR001254">
    <property type="entry name" value="Trypsin_dom"/>
</dbReference>
<keyword evidence="5" id="KW-0865">Zymogen</keyword>
<dbReference type="OrthoDB" id="93664at2759"/>
<dbReference type="FunFam" id="2.40.10.10:FF:000004">
    <property type="entry name" value="Tryptase gamma 1"/>
    <property type="match status" value="1"/>
</dbReference>
<evidence type="ECO:0000256" key="6">
    <source>
        <dbReference type="ARBA" id="ARBA00023157"/>
    </source>
</evidence>
<dbReference type="GeneID" id="109385851"/>
<dbReference type="SUPFAM" id="SSF50494">
    <property type="entry name" value="Trypsin-like serine proteases"/>
    <property type="match status" value="1"/>
</dbReference>
<dbReference type="CDD" id="cd00190">
    <property type="entry name" value="Tryp_SPc"/>
    <property type="match status" value="1"/>
</dbReference>
<dbReference type="InterPro" id="IPR051487">
    <property type="entry name" value="Ser/Thr_Proteases_Immune/Dev"/>
</dbReference>
<dbReference type="PROSITE" id="PS50240">
    <property type="entry name" value="TRYPSIN_DOM"/>
    <property type="match status" value="1"/>
</dbReference>
<evidence type="ECO:0000256" key="3">
    <source>
        <dbReference type="ARBA" id="ARBA00022801"/>
    </source>
</evidence>
<gene>
    <name evidence="11" type="primary">LOC109385851</name>
</gene>
<evidence type="ECO:0000256" key="7">
    <source>
        <dbReference type="ARBA" id="ARBA00023180"/>
    </source>
</evidence>
<dbReference type="InterPro" id="IPR001314">
    <property type="entry name" value="Peptidase_S1A"/>
</dbReference>
<dbReference type="SMART" id="SM00020">
    <property type="entry name" value="Tryp_SPc"/>
    <property type="match status" value="1"/>
</dbReference>
<dbReference type="KEGG" id="hai:109385851"/>
<keyword evidence="6" id="KW-1015">Disulfide bond</keyword>
<keyword evidence="1" id="KW-0645">Protease</keyword>
<feature type="domain" description="Peptidase S1" evidence="9">
    <location>
        <begin position="31"/>
        <end position="277"/>
    </location>
</feature>
<accession>A0A8B7RSE7</accession>
<dbReference type="Gene3D" id="2.40.10.10">
    <property type="entry name" value="Trypsin-like serine proteases"/>
    <property type="match status" value="2"/>
</dbReference>
<evidence type="ECO:0000313" key="10">
    <source>
        <dbReference type="Proteomes" id="UP000694851"/>
    </source>
</evidence>